<keyword evidence="1" id="KW-0677">Repeat</keyword>
<feature type="domain" description="PRD" evidence="2">
    <location>
        <begin position="68"/>
        <end position="173"/>
    </location>
</feature>
<feature type="domain" description="PRD" evidence="2">
    <location>
        <begin position="174"/>
        <end position="281"/>
    </location>
</feature>
<dbReference type="NCBIfam" id="NF046042">
    <property type="entry name" value="LicT"/>
    <property type="match status" value="1"/>
</dbReference>
<dbReference type="AlphaFoldDB" id="A0A1M5FL13"/>
<dbReference type="InterPro" id="IPR036650">
    <property type="entry name" value="CAT_RNA-bd_dom_sf"/>
</dbReference>
<sequence length="281" mass="32617">MQVEKVLNNNVIISIDEHGHEVVVMGKGIGFQMKQGMSIDQQLIEKVFTLAKTDDKSFDVRYHELLEKIPLELLSVTESIVSLAKQELPGQLHPSVHISLADHLFFAIERMVNNQSVKNPMQWEIRQLYPQEYRVSLKALDLLKASSGIQFDEDEAGFITLHLVNAQLNEDMNNTVNVTNLIRDIVQMIQYQLEISLDEKSTDFQRLVTHLKFFAHRLIHQKVIESDDDSMFISVKEKYPQSFDCTERIGQYVEKKYQHVMTSEEMMFLTVHIERVRRAAL</sequence>
<dbReference type="GO" id="GO:0003723">
    <property type="term" value="F:RNA binding"/>
    <property type="evidence" value="ECO:0007669"/>
    <property type="project" value="InterPro"/>
</dbReference>
<dbReference type="Proteomes" id="UP000184159">
    <property type="component" value="Unassembled WGS sequence"/>
</dbReference>
<dbReference type="InterPro" id="IPR011608">
    <property type="entry name" value="PRD"/>
</dbReference>
<dbReference type="Gene3D" id="2.30.24.10">
    <property type="entry name" value="CAT RNA-binding domain"/>
    <property type="match status" value="1"/>
</dbReference>
<gene>
    <name evidence="3" type="ORF">SAMN02745781_03513</name>
</gene>
<dbReference type="InterPro" id="IPR036634">
    <property type="entry name" value="PRD_sf"/>
</dbReference>
<dbReference type="Pfam" id="PF00874">
    <property type="entry name" value="PRD"/>
    <property type="match status" value="2"/>
</dbReference>
<dbReference type="PANTHER" id="PTHR30185">
    <property type="entry name" value="CRYPTIC BETA-GLUCOSIDE BGL OPERON ANTITERMINATOR"/>
    <property type="match status" value="1"/>
</dbReference>
<keyword evidence="4" id="KW-1185">Reference proteome</keyword>
<proteinExistence type="predicted"/>
<dbReference type="Gene3D" id="1.10.1790.10">
    <property type="entry name" value="PRD domain"/>
    <property type="match status" value="2"/>
</dbReference>
<dbReference type="GO" id="GO:0006355">
    <property type="term" value="P:regulation of DNA-templated transcription"/>
    <property type="evidence" value="ECO:0007669"/>
    <property type="project" value="InterPro"/>
</dbReference>
<dbReference type="Pfam" id="PF03123">
    <property type="entry name" value="CAT_RBD"/>
    <property type="match status" value="1"/>
</dbReference>
<evidence type="ECO:0000256" key="1">
    <source>
        <dbReference type="ARBA" id="ARBA00022737"/>
    </source>
</evidence>
<evidence type="ECO:0000313" key="3">
    <source>
        <dbReference type="EMBL" id="SHF92124.1"/>
    </source>
</evidence>
<evidence type="ECO:0000313" key="4">
    <source>
        <dbReference type="Proteomes" id="UP000184159"/>
    </source>
</evidence>
<dbReference type="SUPFAM" id="SSF63520">
    <property type="entry name" value="PTS-regulatory domain, PRD"/>
    <property type="match status" value="2"/>
</dbReference>
<dbReference type="EMBL" id="FQUH01000020">
    <property type="protein sequence ID" value="SHF92124.1"/>
    <property type="molecule type" value="Genomic_DNA"/>
</dbReference>
<protein>
    <submittedName>
        <fullName evidence="3">Transcriptional antiterminator, BglG family</fullName>
    </submittedName>
</protein>
<dbReference type="InterPro" id="IPR050661">
    <property type="entry name" value="BglG_antiterminators"/>
</dbReference>
<accession>A0A1M5FL13</accession>
<dbReference type="PROSITE" id="PS51372">
    <property type="entry name" value="PRD_2"/>
    <property type="match status" value="2"/>
</dbReference>
<dbReference type="PANTHER" id="PTHR30185:SF15">
    <property type="entry name" value="CRYPTIC BETA-GLUCOSIDE BGL OPERON ANTITERMINATOR"/>
    <property type="match status" value="1"/>
</dbReference>
<reference evidence="4" key="1">
    <citation type="submission" date="2016-11" db="EMBL/GenBank/DDBJ databases">
        <authorList>
            <person name="Varghese N."/>
            <person name="Submissions S."/>
        </authorList>
    </citation>
    <scope>NUCLEOTIDE SEQUENCE [LARGE SCALE GENOMIC DNA]</scope>
    <source>
        <strain evidence="4">DSM 21264</strain>
    </source>
</reference>
<dbReference type="InterPro" id="IPR004341">
    <property type="entry name" value="CAT_RNA-bd_dom"/>
</dbReference>
<evidence type="ECO:0000259" key="2">
    <source>
        <dbReference type="PROSITE" id="PS51372"/>
    </source>
</evidence>
<name>A0A1M5FL13_VIBGA</name>
<dbReference type="SMART" id="SM01061">
    <property type="entry name" value="CAT_RBD"/>
    <property type="match status" value="1"/>
</dbReference>
<dbReference type="SUPFAM" id="SSF50151">
    <property type="entry name" value="SacY-like RNA-binding domain"/>
    <property type="match status" value="1"/>
</dbReference>
<organism evidence="3 4">
    <name type="scientific">Vibrio gazogenes DSM 21264 = NBRC 103151</name>
    <dbReference type="NCBI Taxonomy" id="1123492"/>
    <lineage>
        <taxon>Bacteria</taxon>
        <taxon>Pseudomonadati</taxon>
        <taxon>Pseudomonadota</taxon>
        <taxon>Gammaproteobacteria</taxon>
        <taxon>Vibrionales</taxon>
        <taxon>Vibrionaceae</taxon>
        <taxon>Vibrio</taxon>
    </lineage>
</organism>